<dbReference type="InterPro" id="IPR001047">
    <property type="entry name" value="Ribosomal_eS8"/>
</dbReference>
<evidence type="ECO:0000313" key="7">
    <source>
        <dbReference type="Proteomes" id="UP000614334"/>
    </source>
</evidence>
<dbReference type="InterPro" id="IPR042563">
    <property type="entry name" value="Ribosomal_protein_eS8_euk"/>
</dbReference>
<feature type="compositionally biased region" description="Pro residues" evidence="5">
    <location>
        <begin position="384"/>
        <end position="395"/>
    </location>
</feature>
<dbReference type="InterPro" id="IPR018283">
    <property type="entry name" value="Ribosomal_eS8_CS"/>
</dbReference>
<dbReference type="AlphaFoldDB" id="A0A8H7IE60"/>
<proteinExistence type="inferred from homology"/>
<evidence type="ECO:0000256" key="4">
    <source>
        <dbReference type="RuleBase" id="RU000669"/>
    </source>
</evidence>
<feature type="compositionally biased region" description="Polar residues" evidence="5">
    <location>
        <begin position="208"/>
        <end position="220"/>
    </location>
</feature>
<comment type="similarity">
    <text evidence="1 4">Belongs to the eukaryotic ribosomal protein eS8 family.</text>
</comment>
<sequence>MPPDLACAVHARGMIGNDLRQALNKCGAIRQIHYFINERGEREAFITFKFKSDAVYAKTKHSFGDVQIFGIVDDFWKNRYIESQNADPEKSGFQQINDYDTFMPHPIVRATPAPAGDDHISDPAGFAVHVEGEVHGTPADNKFARFGPVRQILRFGATSGRPHGKCFMTRLGAAAARNQGHIDQLPIDALSRSEWMMKKYRELIQQDHPFNNGSGPSDQFSDVPRSPRSPRRTQPVVYERNSWTRESDTGRAPRGPPPYNPPPPPRTRAPDTSPRLRHEPPRHEPRPYPDDGRALAGRPLYRDEPRMPVDRPSSQSYPPSGNPSRESIGGRIVGTTHLQDTNGNLGNMMIEPHALRVRAVDTRLIPTSLGSWALPPPRERVPLSPGPGYPPPPPMQVDDVPRPPHPPKTLSPTATSEEALNTLKFMRDMQCQPGQYLIAAEKEPRFADAEALALEGIKGSNTFSLFWIIACSSLWTSMAISTSRPSEAAPLYLFLARLQGERFKTERNPALVLRLARDVVLNLDEASALSRQPLESAMQSLRQEMWAYTRSRTSDADVEMLDIPRSGEDPNAQIQRLMDKLRRARDDMRRMEDDLDHERRERRRLQGQLADAQESLSRTSRAAKNDVEDLKKANERHVERIVELERQLEKRNSTAAPTVNGGDTSMADGGHQQIDSKEAISAQATGLPLERIQFVLGRLLGPQARQNKMGISRSSRHKRSATGAQRPHYRKKRKFELGRQAASTKLGPKRVHTVRVRGGNLKYRALRLESGNFAWGSEQTTRKTRIIGVVYNASNNELVRTNTLVKSAIIQVDATPFRQWYEAHYAQPVTKKGAKTAPAEGAAATEETKKSKHVLRTLEQRKKVAKIDPLLETQFAAGRLYAAISSRPGQSGRADGYILEGRELEFYLRKLRTGKQKHAQ</sequence>
<dbReference type="GO" id="GO:1990904">
    <property type="term" value="C:ribonucleoprotein complex"/>
    <property type="evidence" value="ECO:0007669"/>
    <property type="project" value="UniProtKB-KW"/>
</dbReference>
<protein>
    <recommendedName>
        <fullName evidence="4">40S ribosomal protein S8</fullName>
    </recommendedName>
</protein>
<organism evidence="6 7">
    <name type="scientific">Rhizoctonia solani</name>
    <dbReference type="NCBI Taxonomy" id="456999"/>
    <lineage>
        <taxon>Eukaryota</taxon>
        <taxon>Fungi</taxon>
        <taxon>Dikarya</taxon>
        <taxon>Basidiomycota</taxon>
        <taxon>Agaricomycotina</taxon>
        <taxon>Agaricomycetes</taxon>
        <taxon>Cantharellales</taxon>
        <taxon>Ceratobasidiaceae</taxon>
        <taxon>Rhizoctonia</taxon>
    </lineage>
</organism>
<evidence type="ECO:0000256" key="2">
    <source>
        <dbReference type="ARBA" id="ARBA00022980"/>
    </source>
</evidence>
<dbReference type="Proteomes" id="UP000614334">
    <property type="component" value="Unassembled WGS sequence"/>
</dbReference>
<feature type="compositionally biased region" description="Pro residues" evidence="5">
    <location>
        <begin position="254"/>
        <end position="267"/>
    </location>
</feature>
<keyword evidence="2 4" id="KW-0689">Ribosomal protein</keyword>
<dbReference type="NCBIfam" id="TIGR00307">
    <property type="entry name" value="eS8"/>
    <property type="match status" value="1"/>
</dbReference>
<feature type="compositionally biased region" description="Basic and acidic residues" evidence="5">
    <location>
        <begin position="590"/>
        <end position="599"/>
    </location>
</feature>
<evidence type="ECO:0000256" key="5">
    <source>
        <dbReference type="SAM" id="MobiDB-lite"/>
    </source>
</evidence>
<dbReference type="GO" id="GO:0006412">
    <property type="term" value="P:translation"/>
    <property type="evidence" value="ECO:0007669"/>
    <property type="project" value="InterPro"/>
</dbReference>
<feature type="compositionally biased region" description="Basic and acidic residues" evidence="5">
    <location>
        <begin position="242"/>
        <end position="251"/>
    </location>
</feature>
<dbReference type="Gene3D" id="3.10.290.70">
    <property type="match status" value="1"/>
</dbReference>
<dbReference type="Gene3D" id="1.10.168.20">
    <property type="entry name" value="Ribosomal protein S8e, subdomain"/>
    <property type="match status" value="1"/>
</dbReference>
<dbReference type="PANTHER" id="PTHR10394">
    <property type="entry name" value="40S RIBOSOMAL PROTEIN S8"/>
    <property type="match status" value="1"/>
</dbReference>
<feature type="region of interest" description="Disordered" evidence="5">
    <location>
        <begin position="831"/>
        <end position="851"/>
    </location>
</feature>
<feature type="region of interest" description="Disordered" evidence="5">
    <location>
        <begin position="706"/>
        <end position="733"/>
    </location>
</feature>
<accession>A0A8H7IE60</accession>
<comment type="caution">
    <text evidence="6">The sequence shown here is derived from an EMBL/GenBank/DDBJ whole genome shotgun (WGS) entry which is preliminary data.</text>
</comment>
<feature type="region of interest" description="Disordered" evidence="5">
    <location>
        <begin position="370"/>
        <end position="415"/>
    </location>
</feature>
<feature type="compositionally biased region" description="Polar residues" evidence="5">
    <location>
        <begin position="312"/>
        <end position="325"/>
    </location>
</feature>
<dbReference type="GO" id="GO:0005840">
    <property type="term" value="C:ribosome"/>
    <property type="evidence" value="ECO:0007669"/>
    <property type="project" value="UniProtKB-KW"/>
</dbReference>
<feature type="region of interest" description="Disordered" evidence="5">
    <location>
        <begin position="207"/>
        <end position="330"/>
    </location>
</feature>
<reference evidence="6" key="1">
    <citation type="submission" date="2020-09" db="EMBL/GenBank/DDBJ databases">
        <title>Comparative genome analyses of four rice-infecting Rhizoctonia solani isolates reveal extensive enrichment of homogalacturonan modification genes.</title>
        <authorList>
            <person name="Lee D.-Y."/>
            <person name="Jeon J."/>
            <person name="Kim K.-T."/>
            <person name="Cheong K."/>
            <person name="Song H."/>
            <person name="Choi G."/>
            <person name="Ko J."/>
            <person name="Opiyo S.O."/>
            <person name="Zuo S."/>
            <person name="Madhav S."/>
            <person name="Lee Y.-H."/>
            <person name="Wang G.-L."/>
        </authorList>
    </citation>
    <scope>NUCLEOTIDE SEQUENCE</scope>
    <source>
        <strain evidence="6">AG1-IA B2</strain>
    </source>
</reference>
<evidence type="ECO:0000256" key="1">
    <source>
        <dbReference type="ARBA" id="ARBA00005257"/>
    </source>
</evidence>
<dbReference type="PROSITE" id="PS01193">
    <property type="entry name" value="RIBOSOMAL_S8E"/>
    <property type="match status" value="1"/>
</dbReference>
<dbReference type="FunFam" id="3.10.290.70:FF:000001">
    <property type="entry name" value="40S ribosomal protein S8"/>
    <property type="match status" value="1"/>
</dbReference>
<dbReference type="CDD" id="cd11380">
    <property type="entry name" value="Ribosomal_S8e_like"/>
    <property type="match status" value="1"/>
</dbReference>
<dbReference type="GO" id="GO:0003735">
    <property type="term" value="F:structural constituent of ribosome"/>
    <property type="evidence" value="ECO:0007669"/>
    <property type="project" value="InterPro"/>
</dbReference>
<dbReference type="InterPro" id="IPR022309">
    <property type="entry name" value="Ribosomal_Se8/biogenesis_NSA2"/>
</dbReference>
<evidence type="ECO:0000256" key="3">
    <source>
        <dbReference type="ARBA" id="ARBA00023274"/>
    </source>
</evidence>
<feature type="compositionally biased region" description="Low complexity" evidence="5">
    <location>
        <begin position="835"/>
        <end position="845"/>
    </location>
</feature>
<feature type="compositionally biased region" description="Basic and acidic residues" evidence="5">
    <location>
        <begin position="300"/>
        <end position="309"/>
    </location>
</feature>
<name>A0A8H7IE60_9AGAM</name>
<keyword evidence="3 4" id="KW-0687">Ribonucleoprotein</keyword>
<gene>
    <name evidence="6" type="ORF">RHS01_04048</name>
</gene>
<evidence type="ECO:0000313" key="6">
    <source>
        <dbReference type="EMBL" id="KAF8757194.1"/>
    </source>
</evidence>
<feature type="region of interest" description="Disordered" evidence="5">
    <location>
        <begin position="590"/>
        <end position="627"/>
    </location>
</feature>
<dbReference type="FunFam" id="1.10.168.20:FF:000001">
    <property type="entry name" value="40S ribosomal protein S8"/>
    <property type="match status" value="1"/>
</dbReference>
<feature type="compositionally biased region" description="Basic and acidic residues" evidence="5">
    <location>
        <begin position="274"/>
        <end position="293"/>
    </location>
</feature>
<dbReference type="Pfam" id="PF01201">
    <property type="entry name" value="Ribosomal_S8e"/>
    <property type="match status" value="1"/>
</dbReference>
<dbReference type="EMBL" id="JACYCF010000005">
    <property type="protein sequence ID" value="KAF8757194.1"/>
    <property type="molecule type" value="Genomic_DNA"/>
</dbReference>